<accession>A0A3S0WH15</accession>
<organism evidence="11 12">
    <name type="scientific">Lysinibacillus antri</name>
    <dbReference type="NCBI Taxonomy" id="2498145"/>
    <lineage>
        <taxon>Bacteria</taxon>
        <taxon>Bacillati</taxon>
        <taxon>Bacillota</taxon>
        <taxon>Bacilli</taxon>
        <taxon>Bacillales</taxon>
        <taxon>Bacillaceae</taxon>
        <taxon>Lysinibacillus</taxon>
    </lineage>
</organism>
<dbReference type="Gene3D" id="3.40.50.1820">
    <property type="entry name" value="alpha/beta hydrolase"/>
    <property type="match status" value="1"/>
</dbReference>
<dbReference type="InterPro" id="IPR029058">
    <property type="entry name" value="AB_hydrolase_fold"/>
</dbReference>
<evidence type="ECO:0000259" key="10">
    <source>
        <dbReference type="Pfam" id="PF00561"/>
    </source>
</evidence>
<name>A0A3S0WH15_9BACI</name>
<evidence type="ECO:0000256" key="4">
    <source>
        <dbReference type="ARBA" id="ARBA00012568"/>
    </source>
</evidence>
<protein>
    <recommendedName>
        <fullName evidence="4">prolyl aminopeptidase</fullName>
        <ecNumber evidence="4">3.4.11.5</ecNumber>
    </recommendedName>
    <alternativeName>
        <fullName evidence="9">Prolyl aminopeptidase</fullName>
    </alternativeName>
</protein>
<keyword evidence="12" id="KW-1185">Reference proteome</keyword>
<proteinExistence type="inferred from homology"/>
<gene>
    <name evidence="11" type="ORF">EK386_07935</name>
</gene>
<evidence type="ECO:0000313" key="12">
    <source>
        <dbReference type="Proteomes" id="UP000287910"/>
    </source>
</evidence>
<comment type="subcellular location">
    <subcellularLocation>
        <location evidence="2">Cytoplasm</location>
    </subcellularLocation>
</comment>
<dbReference type="PANTHER" id="PTHR43722:SF1">
    <property type="entry name" value="PROLINE IMINOPEPTIDASE"/>
    <property type="match status" value="1"/>
</dbReference>
<dbReference type="InterPro" id="IPR000073">
    <property type="entry name" value="AB_hydrolase_1"/>
</dbReference>
<dbReference type="GO" id="GO:0004177">
    <property type="term" value="F:aminopeptidase activity"/>
    <property type="evidence" value="ECO:0007669"/>
    <property type="project" value="UniProtKB-KW"/>
</dbReference>
<evidence type="ECO:0000256" key="3">
    <source>
        <dbReference type="ARBA" id="ARBA00010088"/>
    </source>
</evidence>
<dbReference type="SUPFAM" id="SSF53474">
    <property type="entry name" value="alpha/beta-Hydrolases"/>
    <property type="match status" value="1"/>
</dbReference>
<dbReference type="PANTHER" id="PTHR43722">
    <property type="entry name" value="PROLINE IMINOPEPTIDASE"/>
    <property type="match status" value="1"/>
</dbReference>
<comment type="similarity">
    <text evidence="3">Belongs to the peptidase S33 family.</text>
</comment>
<evidence type="ECO:0000256" key="8">
    <source>
        <dbReference type="ARBA" id="ARBA00022801"/>
    </source>
</evidence>
<dbReference type="GO" id="GO:0005737">
    <property type="term" value="C:cytoplasm"/>
    <property type="evidence" value="ECO:0007669"/>
    <property type="project" value="UniProtKB-SubCell"/>
</dbReference>
<reference evidence="11 12" key="1">
    <citation type="submission" date="2018-12" db="EMBL/GenBank/DDBJ databases">
        <title>Lysinibacillus antri sp. nov., isolated from a cave soil.</title>
        <authorList>
            <person name="Narsing Rao M.P."/>
            <person name="Zhang H."/>
            <person name="Dong Z.-Y."/>
            <person name="Niu X.-K."/>
            <person name="Zhang K."/>
            <person name="Fang B.-Z."/>
            <person name="Kang Y.-Q."/>
            <person name="Xiao M."/>
            <person name="Li W.-J."/>
        </authorList>
    </citation>
    <scope>NUCLEOTIDE SEQUENCE [LARGE SCALE GENOMIC DNA]</scope>
    <source>
        <strain evidence="11 12">SYSU K30002</strain>
    </source>
</reference>
<dbReference type="Proteomes" id="UP000287910">
    <property type="component" value="Unassembled WGS sequence"/>
</dbReference>
<comment type="catalytic activity">
    <reaction evidence="1">
        <text>Release of N-terminal proline from a peptide.</text>
        <dbReference type="EC" id="3.4.11.5"/>
    </reaction>
</comment>
<comment type="caution">
    <text evidence="11">The sequence shown here is derived from an EMBL/GenBank/DDBJ whole genome shotgun (WGS) entry which is preliminary data.</text>
</comment>
<dbReference type="InterPro" id="IPR002410">
    <property type="entry name" value="Peptidase_S33"/>
</dbReference>
<dbReference type="EMBL" id="RYYR01000008">
    <property type="protein sequence ID" value="RUL54045.1"/>
    <property type="molecule type" value="Genomic_DNA"/>
</dbReference>
<keyword evidence="8 11" id="KW-0378">Hydrolase</keyword>
<dbReference type="Pfam" id="PF00561">
    <property type="entry name" value="Abhydrolase_1"/>
    <property type="match status" value="1"/>
</dbReference>
<evidence type="ECO:0000256" key="6">
    <source>
        <dbReference type="ARBA" id="ARBA00022490"/>
    </source>
</evidence>
<dbReference type="GO" id="GO:0006508">
    <property type="term" value="P:proteolysis"/>
    <property type="evidence" value="ECO:0007669"/>
    <property type="project" value="UniProtKB-KW"/>
</dbReference>
<evidence type="ECO:0000256" key="2">
    <source>
        <dbReference type="ARBA" id="ARBA00004496"/>
    </source>
</evidence>
<evidence type="ECO:0000256" key="7">
    <source>
        <dbReference type="ARBA" id="ARBA00022670"/>
    </source>
</evidence>
<dbReference type="EC" id="3.4.11.5" evidence="4"/>
<keyword evidence="7" id="KW-0645">Protease</keyword>
<feature type="domain" description="AB hydrolase-1" evidence="10">
    <location>
        <begin position="41"/>
        <end position="302"/>
    </location>
</feature>
<evidence type="ECO:0000256" key="1">
    <source>
        <dbReference type="ARBA" id="ARBA00001585"/>
    </source>
</evidence>
<evidence type="ECO:0000256" key="5">
    <source>
        <dbReference type="ARBA" id="ARBA00022438"/>
    </source>
</evidence>
<dbReference type="InterPro" id="IPR005944">
    <property type="entry name" value="Pro_iminopeptidase"/>
</dbReference>
<evidence type="ECO:0000313" key="11">
    <source>
        <dbReference type="EMBL" id="RUL54045.1"/>
    </source>
</evidence>
<keyword evidence="5" id="KW-0031">Aminopeptidase</keyword>
<dbReference type="PRINTS" id="PR00793">
    <property type="entry name" value="PROAMNOPTASE"/>
</dbReference>
<dbReference type="AlphaFoldDB" id="A0A3S0WH15"/>
<sequence length="318" mass="36951">MFKRKTPCSTNLPNSLYSLETIPLGGIQQSILIRTDDQNHPILLFLHGGPGTAQIGFARRFQRQLEKEFIVVNWDQRGSGISGSGELTLKTYLDDAKELIQYLLERFGKEKIYLVGHSWGSILGSILAQEYHDYLYAYIGVGQIVCTVEGEKISFEFVKDQAVKKRDKKALELLNNLVFEPDSLDYLFSQRKLLDKYKGSLYSMTGTQLFFSKFLTNTEYLLSDWFRFIKGNKTSIKYMWHEVAKINFWNVIDYSIPIYFCAGRFDFNTPSQLVEEYFQRIHAPVKELVWFENSGHCPPFEEYEKFNELLCHIKKSVG</sequence>
<keyword evidence="6" id="KW-0963">Cytoplasm</keyword>
<evidence type="ECO:0000256" key="9">
    <source>
        <dbReference type="ARBA" id="ARBA00029605"/>
    </source>
</evidence>
<dbReference type="RefSeq" id="WP_126658628.1">
    <property type="nucleotide sequence ID" value="NZ_RYYR01000008.1"/>
</dbReference>